<organism evidence="2 3">
    <name type="scientific">Kribbella rubisoli</name>
    <dbReference type="NCBI Taxonomy" id="3075929"/>
    <lineage>
        <taxon>Bacteria</taxon>
        <taxon>Bacillati</taxon>
        <taxon>Actinomycetota</taxon>
        <taxon>Actinomycetes</taxon>
        <taxon>Propionibacteriales</taxon>
        <taxon>Kribbellaceae</taxon>
        <taxon>Kribbella</taxon>
    </lineage>
</organism>
<dbReference type="PANTHER" id="PTHR30528">
    <property type="entry name" value="CYTOPLASMIC PROTEIN"/>
    <property type="match status" value="1"/>
</dbReference>
<protein>
    <recommendedName>
        <fullName evidence="4">Winged helix-turn-helix domain-containing protein</fullName>
    </recommendedName>
</protein>
<dbReference type="RefSeq" id="WP_130446389.1">
    <property type="nucleotide sequence ID" value="NZ_SHKR01000013.1"/>
</dbReference>
<name>A0A4Q7WV77_9ACTN</name>
<keyword evidence="3" id="KW-1185">Reference proteome</keyword>
<feature type="region of interest" description="Disordered" evidence="1">
    <location>
        <begin position="157"/>
        <end position="186"/>
    </location>
</feature>
<dbReference type="AlphaFoldDB" id="A0A4Q7WV77"/>
<evidence type="ECO:0000313" key="3">
    <source>
        <dbReference type="Proteomes" id="UP000292027"/>
    </source>
</evidence>
<evidence type="ECO:0000313" key="2">
    <source>
        <dbReference type="EMBL" id="RZU14220.1"/>
    </source>
</evidence>
<dbReference type="EMBL" id="SHKR01000013">
    <property type="protein sequence ID" value="RZU14220.1"/>
    <property type="molecule type" value="Genomic_DNA"/>
</dbReference>
<dbReference type="PANTHER" id="PTHR30528:SF0">
    <property type="entry name" value="CYTOPLASMIC PROTEIN"/>
    <property type="match status" value="1"/>
</dbReference>
<gene>
    <name evidence="2" type="ORF">EV645_5086</name>
</gene>
<evidence type="ECO:0000256" key="1">
    <source>
        <dbReference type="SAM" id="MobiDB-lite"/>
    </source>
</evidence>
<evidence type="ECO:0008006" key="4">
    <source>
        <dbReference type="Google" id="ProtNLM"/>
    </source>
</evidence>
<comment type="caution">
    <text evidence="2">The sequence shown here is derived from an EMBL/GenBank/DDBJ whole genome shotgun (WGS) entry which is preliminary data.</text>
</comment>
<dbReference type="OrthoDB" id="9787207at2"/>
<reference evidence="2 3" key="1">
    <citation type="journal article" date="2015" name="Stand. Genomic Sci.">
        <title>Genomic Encyclopedia of Bacterial and Archaeal Type Strains, Phase III: the genomes of soil and plant-associated and newly described type strains.</title>
        <authorList>
            <person name="Whitman W.B."/>
            <person name="Woyke T."/>
            <person name="Klenk H.P."/>
            <person name="Zhou Y."/>
            <person name="Lilburn T.G."/>
            <person name="Beck B.J."/>
            <person name="De Vos P."/>
            <person name="Vandamme P."/>
            <person name="Eisen J.A."/>
            <person name="Garrity G."/>
            <person name="Hugenholtz P."/>
            <person name="Kyrpides N.C."/>
        </authorList>
    </citation>
    <scope>NUCLEOTIDE SEQUENCE [LARGE SCALE GENOMIC DNA]</scope>
    <source>
        <strain evidence="2 3">VKM Ac-2540</strain>
    </source>
</reference>
<dbReference type="InterPro" id="IPR009351">
    <property type="entry name" value="AlkZ-like"/>
</dbReference>
<dbReference type="Pfam" id="PF06224">
    <property type="entry name" value="AlkZ-like"/>
    <property type="match status" value="1"/>
</dbReference>
<accession>A0A4Q7WV77</accession>
<dbReference type="Proteomes" id="UP000292027">
    <property type="component" value="Unassembled WGS sequence"/>
</dbReference>
<sequence length="444" mass="49418">MAAVGDEISVGVARRVALGAQGFGDGRPKRGDVRAVRKAIGRVGVLQLDSVNVLTRSHYLPVFSRVGNYPRATLDKLAWGADRELFEYFWGHKAALIPLTAYPLMRWRMRAAERQVWDEELSPDVSAPWSVVAGMRRLTAERPGYVDQVLQMITEKGPLTAGEASPDGVRRKRTDPDPDPGTGRMWNWQDAKIATEYLFCTGQLTIAGRRHFERIYDLTERVLPADLLAAPELTADEARRELVRIAARGLGVATLKELCGGSGQAHFPLPAATARQAIGDLTDAGELIPVRVEGVKQQSYRWHEAKDRPIDAHALLSPFDPLIWNRDRTHHLFDFFYRISIYTPAPQRIHGYYVLPFLLGDQLVARVDLKADRQTSTLVVPTLTAEPDTPDFVEPLAAELHLMADWLGLDHIHVPADGKLAGQLTDRIRVTSTPARTVTAEAKR</sequence>
<proteinExistence type="predicted"/>